<sequence length="121" mass="13468">MKSAKRGEKIPWDKSQKNPPLITAFLCTLADTFQRPPFWSFFQNPRTSNACNLLIPYRNQAYGCSTDIYARQSTHSCSLILLIPSVLSARAVLLQALQVFNTGEFDDAAVVLFDGVIGARL</sequence>
<name>A0A9D4ZEH3_ADICA</name>
<protein>
    <submittedName>
        <fullName evidence="1">Uncharacterized protein</fullName>
    </submittedName>
</protein>
<accession>A0A9D4ZEH3</accession>
<dbReference type="AlphaFoldDB" id="A0A9D4ZEH3"/>
<proteinExistence type="predicted"/>
<reference evidence="1" key="1">
    <citation type="submission" date="2021-01" db="EMBL/GenBank/DDBJ databases">
        <title>Adiantum capillus-veneris genome.</title>
        <authorList>
            <person name="Fang Y."/>
            <person name="Liao Q."/>
        </authorList>
    </citation>
    <scope>NUCLEOTIDE SEQUENCE</scope>
    <source>
        <strain evidence="1">H3</strain>
        <tissue evidence="1">Leaf</tissue>
    </source>
</reference>
<comment type="caution">
    <text evidence="1">The sequence shown here is derived from an EMBL/GenBank/DDBJ whole genome shotgun (WGS) entry which is preliminary data.</text>
</comment>
<evidence type="ECO:0000313" key="1">
    <source>
        <dbReference type="EMBL" id="KAI5069686.1"/>
    </source>
</evidence>
<gene>
    <name evidence="1" type="ORF">GOP47_0015987</name>
</gene>
<dbReference type="EMBL" id="JABFUD020000015">
    <property type="protein sequence ID" value="KAI5069686.1"/>
    <property type="molecule type" value="Genomic_DNA"/>
</dbReference>
<evidence type="ECO:0000313" key="2">
    <source>
        <dbReference type="Proteomes" id="UP000886520"/>
    </source>
</evidence>
<keyword evidence="2" id="KW-1185">Reference proteome</keyword>
<dbReference type="Proteomes" id="UP000886520">
    <property type="component" value="Chromosome 15"/>
</dbReference>
<organism evidence="1 2">
    <name type="scientific">Adiantum capillus-veneris</name>
    <name type="common">Maidenhair fern</name>
    <dbReference type="NCBI Taxonomy" id="13818"/>
    <lineage>
        <taxon>Eukaryota</taxon>
        <taxon>Viridiplantae</taxon>
        <taxon>Streptophyta</taxon>
        <taxon>Embryophyta</taxon>
        <taxon>Tracheophyta</taxon>
        <taxon>Polypodiopsida</taxon>
        <taxon>Polypodiidae</taxon>
        <taxon>Polypodiales</taxon>
        <taxon>Pteridineae</taxon>
        <taxon>Pteridaceae</taxon>
        <taxon>Vittarioideae</taxon>
        <taxon>Adiantum</taxon>
    </lineage>
</organism>